<proteinExistence type="predicted"/>
<protein>
    <submittedName>
        <fullName evidence="2">DUF397 domain-containing protein</fullName>
    </submittedName>
</protein>
<evidence type="ECO:0000313" key="3">
    <source>
        <dbReference type="Proteomes" id="UP000262477"/>
    </source>
</evidence>
<reference evidence="2 3" key="1">
    <citation type="submission" date="2018-08" db="EMBL/GenBank/DDBJ databases">
        <title>Streptomyces NEAU-D10 sp. nov., a novel Actinomycete isolated from soil.</title>
        <authorList>
            <person name="Jin L."/>
        </authorList>
    </citation>
    <scope>NUCLEOTIDE SEQUENCE [LARGE SCALE GENOMIC DNA]</scope>
    <source>
        <strain evidence="2 3">NEAU-D10</strain>
    </source>
</reference>
<feature type="domain" description="DUF397" evidence="1">
    <location>
        <begin position="7"/>
        <end position="59"/>
    </location>
</feature>
<name>A0A371PPZ3_STRIH</name>
<dbReference type="Proteomes" id="UP000262477">
    <property type="component" value="Unassembled WGS sequence"/>
</dbReference>
<dbReference type="EMBL" id="QUAC01000481">
    <property type="protein sequence ID" value="REK84584.1"/>
    <property type="molecule type" value="Genomic_DNA"/>
</dbReference>
<comment type="caution">
    <text evidence="2">The sequence shown here is derived from an EMBL/GenBank/DDBJ whole genome shotgun (WGS) entry which is preliminary data.</text>
</comment>
<sequence length="72" mass="7823">MSIEPELAWFKSSYSSNEPGSDCVEIAATPETVHVRDSKKPHGPRLAFRPGAWTDFLAYAPAPTVTGSRTSD</sequence>
<evidence type="ECO:0000259" key="1">
    <source>
        <dbReference type="Pfam" id="PF04149"/>
    </source>
</evidence>
<evidence type="ECO:0000313" key="2">
    <source>
        <dbReference type="EMBL" id="REK84584.1"/>
    </source>
</evidence>
<dbReference type="OrthoDB" id="4562195at2"/>
<accession>A0A371PPZ3</accession>
<dbReference type="Pfam" id="PF04149">
    <property type="entry name" value="DUF397"/>
    <property type="match status" value="1"/>
</dbReference>
<keyword evidence="3" id="KW-1185">Reference proteome</keyword>
<dbReference type="RefSeq" id="WP_128512469.1">
    <property type="nucleotide sequence ID" value="NZ_QUAC01000481.1"/>
</dbReference>
<gene>
    <name evidence="2" type="ORF">DY245_42625</name>
</gene>
<organism evidence="2 3">
    <name type="scientific">Streptomyces inhibens</name>
    <dbReference type="NCBI Taxonomy" id="2293571"/>
    <lineage>
        <taxon>Bacteria</taxon>
        <taxon>Bacillati</taxon>
        <taxon>Actinomycetota</taxon>
        <taxon>Actinomycetes</taxon>
        <taxon>Kitasatosporales</taxon>
        <taxon>Streptomycetaceae</taxon>
        <taxon>Streptomyces</taxon>
    </lineage>
</organism>
<dbReference type="AlphaFoldDB" id="A0A371PPZ3"/>
<dbReference type="InterPro" id="IPR007278">
    <property type="entry name" value="DUF397"/>
</dbReference>